<sequence>MTDPNTSFLFEGFEEFYSEHFNYTDYENTTGYDLDEKTLLCDPVSIAHGVNVAVCVFCALIFLVAIPGNVIVGLVIAFNRRVLSPSDVYLFHLVLADLLLALCLPFFSASLLRGWVFGDALCKMFSLMVEISFYSSILFLACISVDRYLVIVWAMEVRKTQRRQYSWVISGAVWFLGVALSLPALHSKTFKYRSDDPLMCTEHFTAEKADEWRLATRLLRQILGFLVPLTIMLVCYGITVARLLRTRGFRRQRAMRVIVAVVVAFLVCWMPYHIAVMADTLLRSKAVGNNCQTRSIVDAVMFATQSLGLMHCCVNPVLYAFVGEKFRKNLRVFYHRRVLDRSSVSRASRSTSQTSDHNSTLL</sequence>
<dbReference type="PRINTS" id="PR00427">
    <property type="entry name" value="INTRLEUKIN8R"/>
</dbReference>
<dbReference type="PANTHER" id="PTHR10489:SF930">
    <property type="entry name" value="C-X-C CHEMOKINE RECEPTOR TYPE 1-LIKE"/>
    <property type="match status" value="1"/>
</dbReference>
<dbReference type="PROSITE" id="PS50262">
    <property type="entry name" value="G_PROTEIN_RECEP_F1_2"/>
    <property type="match status" value="1"/>
</dbReference>
<dbReference type="GO" id="GO:0019957">
    <property type="term" value="F:C-C chemokine binding"/>
    <property type="evidence" value="ECO:0007669"/>
    <property type="project" value="TreeGrafter"/>
</dbReference>
<evidence type="ECO:0000256" key="13">
    <source>
        <dbReference type="RuleBase" id="RU000688"/>
    </source>
</evidence>
<accession>A0AAY4E0E6</accession>
<dbReference type="CTD" id="3577"/>
<dbReference type="InterPro" id="IPR000174">
    <property type="entry name" value="Chemokine_CXCR_1/2"/>
</dbReference>
<reference evidence="16" key="3">
    <citation type="submission" date="2025-09" db="UniProtKB">
        <authorList>
            <consortium name="Ensembl"/>
        </authorList>
    </citation>
    <scope>IDENTIFICATION</scope>
</reference>
<dbReference type="GO" id="GO:0030593">
    <property type="term" value="P:neutrophil chemotaxis"/>
    <property type="evidence" value="ECO:0007669"/>
    <property type="project" value="TreeGrafter"/>
</dbReference>
<dbReference type="InterPro" id="IPR000276">
    <property type="entry name" value="GPCR_Rhodpsn"/>
</dbReference>
<dbReference type="Proteomes" id="UP000694580">
    <property type="component" value="Chromosome 9"/>
</dbReference>
<feature type="transmembrane region" description="Helical" evidence="14">
    <location>
        <begin position="222"/>
        <end position="244"/>
    </location>
</feature>
<feature type="transmembrane region" description="Helical" evidence="14">
    <location>
        <begin position="89"/>
        <end position="111"/>
    </location>
</feature>
<dbReference type="Gene3D" id="1.20.1070.10">
    <property type="entry name" value="Rhodopsin 7-helix transmembrane proteins"/>
    <property type="match status" value="1"/>
</dbReference>
<evidence type="ECO:0000256" key="14">
    <source>
        <dbReference type="SAM" id="Phobius"/>
    </source>
</evidence>
<keyword evidence="11 13" id="KW-0807">Transducer</keyword>
<dbReference type="Ensembl" id="ENSDCDT00010061562.1">
    <property type="protein sequence ID" value="ENSDCDP00010051118.1"/>
    <property type="gene ID" value="ENSDCDG00010030163.1"/>
</dbReference>
<dbReference type="GO" id="GO:0016493">
    <property type="term" value="F:C-C chemokine receptor activity"/>
    <property type="evidence" value="ECO:0007669"/>
    <property type="project" value="TreeGrafter"/>
</dbReference>
<evidence type="ECO:0000256" key="6">
    <source>
        <dbReference type="ARBA" id="ARBA00023040"/>
    </source>
</evidence>
<evidence type="ECO:0000256" key="12">
    <source>
        <dbReference type="ARBA" id="ARBA00034130"/>
    </source>
</evidence>
<dbReference type="PRINTS" id="PR00237">
    <property type="entry name" value="GPCRRHODOPSN"/>
</dbReference>
<evidence type="ECO:0000259" key="15">
    <source>
        <dbReference type="PROSITE" id="PS50262"/>
    </source>
</evidence>
<feature type="transmembrane region" description="Helical" evidence="14">
    <location>
        <begin position="131"/>
        <end position="153"/>
    </location>
</feature>
<dbReference type="GeneTree" id="ENSGT01050000244848"/>
<evidence type="ECO:0000256" key="8">
    <source>
        <dbReference type="ARBA" id="ARBA00023157"/>
    </source>
</evidence>
<name>A0AAY4E0E6_9TELE</name>
<reference evidence="16" key="2">
    <citation type="submission" date="2025-08" db="UniProtKB">
        <authorList>
            <consortium name="Ensembl"/>
        </authorList>
    </citation>
    <scope>IDENTIFICATION</scope>
</reference>
<keyword evidence="3" id="KW-0145">Chemotaxis</keyword>
<dbReference type="GO" id="GO:0016494">
    <property type="term" value="F:C-X-C chemokine receptor activity"/>
    <property type="evidence" value="ECO:0007669"/>
    <property type="project" value="InterPro"/>
</dbReference>
<evidence type="ECO:0000256" key="4">
    <source>
        <dbReference type="ARBA" id="ARBA00022692"/>
    </source>
</evidence>
<proteinExistence type="inferred from homology"/>
<feature type="transmembrane region" description="Helical" evidence="14">
    <location>
        <begin position="256"/>
        <end position="276"/>
    </location>
</feature>
<dbReference type="SUPFAM" id="SSF81321">
    <property type="entry name" value="Family A G protein-coupled receptor-like"/>
    <property type="match status" value="1"/>
</dbReference>
<evidence type="ECO:0000313" key="17">
    <source>
        <dbReference type="Proteomes" id="UP000694580"/>
    </source>
</evidence>
<dbReference type="GO" id="GO:0006955">
    <property type="term" value="P:immune response"/>
    <property type="evidence" value="ECO:0007669"/>
    <property type="project" value="TreeGrafter"/>
</dbReference>
<protein>
    <recommendedName>
        <fullName evidence="15">G-protein coupled receptors family 1 profile domain-containing protein</fullName>
    </recommendedName>
</protein>
<keyword evidence="2" id="KW-1003">Cell membrane</keyword>
<comment type="subcellular location">
    <subcellularLocation>
        <location evidence="1">Cell membrane</location>
        <topology evidence="1">Multi-pass membrane protein</topology>
    </subcellularLocation>
</comment>
<gene>
    <name evidence="16" type="primary">LOC114796606</name>
</gene>
<evidence type="ECO:0000256" key="9">
    <source>
        <dbReference type="ARBA" id="ARBA00023170"/>
    </source>
</evidence>
<keyword evidence="8" id="KW-1015">Disulfide bond</keyword>
<feature type="transmembrane region" description="Helical" evidence="14">
    <location>
        <begin position="165"/>
        <end position="185"/>
    </location>
</feature>
<evidence type="ECO:0000256" key="11">
    <source>
        <dbReference type="ARBA" id="ARBA00023224"/>
    </source>
</evidence>
<keyword evidence="6 13" id="KW-0297">G-protein coupled receptor</keyword>
<evidence type="ECO:0000313" key="16">
    <source>
        <dbReference type="Ensembl" id="ENSDCDP00010051118.1"/>
    </source>
</evidence>
<keyword evidence="9 13" id="KW-0675">Receptor</keyword>
<dbReference type="AlphaFoldDB" id="A0AAY4E0E6"/>
<dbReference type="GO" id="GO:0009897">
    <property type="term" value="C:external side of plasma membrane"/>
    <property type="evidence" value="ECO:0007669"/>
    <property type="project" value="TreeGrafter"/>
</dbReference>
<evidence type="ECO:0000256" key="1">
    <source>
        <dbReference type="ARBA" id="ARBA00004651"/>
    </source>
</evidence>
<dbReference type="Pfam" id="PF00001">
    <property type="entry name" value="7tm_1"/>
    <property type="match status" value="1"/>
</dbReference>
<feature type="domain" description="G-protein coupled receptors family 1 profile" evidence="15">
    <location>
        <begin position="68"/>
        <end position="319"/>
    </location>
</feature>
<evidence type="ECO:0000256" key="3">
    <source>
        <dbReference type="ARBA" id="ARBA00022500"/>
    </source>
</evidence>
<dbReference type="PANTHER" id="PTHR10489">
    <property type="entry name" value="CELL ADHESION MOLECULE"/>
    <property type="match status" value="1"/>
</dbReference>
<dbReference type="GO" id="GO:0019722">
    <property type="term" value="P:calcium-mediated signaling"/>
    <property type="evidence" value="ECO:0007669"/>
    <property type="project" value="TreeGrafter"/>
</dbReference>
<comment type="subunit">
    <text evidence="12">Interacts with IL8. Interacts with GNAI2.</text>
</comment>
<reference evidence="16 17" key="1">
    <citation type="submission" date="2020-06" db="EMBL/GenBank/DDBJ databases">
        <authorList>
            <consortium name="Wellcome Sanger Institute Data Sharing"/>
        </authorList>
    </citation>
    <scope>NUCLEOTIDE SEQUENCE [LARGE SCALE GENOMIC DNA]</scope>
</reference>
<evidence type="ECO:0000256" key="7">
    <source>
        <dbReference type="ARBA" id="ARBA00023136"/>
    </source>
</evidence>
<keyword evidence="5 14" id="KW-1133">Transmembrane helix</keyword>
<dbReference type="PROSITE" id="PS00237">
    <property type="entry name" value="G_PROTEIN_RECEP_F1_1"/>
    <property type="match status" value="1"/>
</dbReference>
<keyword evidence="7 14" id="KW-0472">Membrane</keyword>
<evidence type="ECO:0000256" key="5">
    <source>
        <dbReference type="ARBA" id="ARBA00022989"/>
    </source>
</evidence>
<dbReference type="InterPro" id="IPR050119">
    <property type="entry name" value="CCR1-9-like"/>
</dbReference>
<keyword evidence="17" id="KW-1185">Reference proteome</keyword>
<keyword evidence="4 13" id="KW-0812">Transmembrane</keyword>
<feature type="transmembrane region" description="Helical" evidence="14">
    <location>
        <begin position="50"/>
        <end position="77"/>
    </location>
</feature>
<keyword evidence="10" id="KW-0325">Glycoprotein</keyword>
<evidence type="ECO:0000256" key="10">
    <source>
        <dbReference type="ARBA" id="ARBA00023180"/>
    </source>
</evidence>
<comment type="similarity">
    <text evidence="13">Belongs to the G-protein coupled receptor 1 family.</text>
</comment>
<feature type="transmembrane region" description="Helical" evidence="14">
    <location>
        <begin position="296"/>
        <end position="322"/>
    </location>
</feature>
<organism evidence="16 17">
    <name type="scientific">Denticeps clupeoides</name>
    <name type="common">denticle herring</name>
    <dbReference type="NCBI Taxonomy" id="299321"/>
    <lineage>
        <taxon>Eukaryota</taxon>
        <taxon>Metazoa</taxon>
        <taxon>Chordata</taxon>
        <taxon>Craniata</taxon>
        <taxon>Vertebrata</taxon>
        <taxon>Euteleostomi</taxon>
        <taxon>Actinopterygii</taxon>
        <taxon>Neopterygii</taxon>
        <taxon>Teleostei</taxon>
        <taxon>Clupei</taxon>
        <taxon>Clupeiformes</taxon>
        <taxon>Denticipitoidei</taxon>
        <taxon>Denticipitidae</taxon>
        <taxon>Denticeps</taxon>
    </lineage>
</organism>
<evidence type="ECO:0000256" key="2">
    <source>
        <dbReference type="ARBA" id="ARBA00022475"/>
    </source>
</evidence>
<dbReference type="GO" id="GO:0007204">
    <property type="term" value="P:positive regulation of cytosolic calcium ion concentration"/>
    <property type="evidence" value="ECO:0007669"/>
    <property type="project" value="TreeGrafter"/>
</dbReference>
<dbReference type="InterPro" id="IPR017452">
    <property type="entry name" value="GPCR_Rhodpsn_7TM"/>
</dbReference>